<dbReference type="GO" id="GO:0045892">
    <property type="term" value="P:negative regulation of DNA-templated transcription"/>
    <property type="evidence" value="ECO:0007669"/>
    <property type="project" value="TreeGrafter"/>
</dbReference>
<sequence>MGTYSFAKEVSSEFLQSVQTVASLSEAHVGDLGGVVVGWLTHTGRIDFKGDTAMLAGSLGLPEATVRDATTMMRVFYRGAVRGHLTAAQVSDDLAALGLPTELAQVLTALWTAHKDALTAAVVATSVSVNELVDMDWKFGVTASSSELQKVGRSFLQLRLTLNRGGLDECVHMELTLEQFYSFLADMENAKAALDNVA</sequence>
<proteinExistence type="predicted"/>
<dbReference type="PROSITE" id="PS51269">
    <property type="entry name" value="COMM"/>
    <property type="match status" value="1"/>
</dbReference>
<gene>
    <name evidence="2" type="ORF">AMSG_00234</name>
</gene>
<feature type="domain" description="COMM" evidence="1">
    <location>
        <begin position="131"/>
        <end position="198"/>
    </location>
</feature>
<dbReference type="GO" id="GO:0033209">
    <property type="term" value="P:tumor necrosis factor-mediated signaling pathway"/>
    <property type="evidence" value="ECO:0007669"/>
    <property type="project" value="TreeGrafter"/>
</dbReference>
<dbReference type="EMBL" id="GL349433">
    <property type="protein sequence ID" value="KNC46116.1"/>
    <property type="molecule type" value="Genomic_DNA"/>
</dbReference>
<keyword evidence="3" id="KW-1185">Reference proteome</keyword>
<reference evidence="2 3" key="1">
    <citation type="submission" date="2010-05" db="EMBL/GenBank/DDBJ databases">
        <title>The Genome Sequence of Thecamonas trahens ATCC 50062.</title>
        <authorList>
            <consortium name="The Broad Institute Genome Sequencing Platform"/>
            <person name="Russ C."/>
            <person name="Cuomo C."/>
            <person name="Shea T."/>
            <person name="Young S.K."/>
            <person name="Zeng Q."/>
            <person name="Koehrsen M."/>
            <person name="Haas B."/>
            <person name="Borodovsky M."/>
            <person name="Guigo R."/>
            <person name="Alvarado L."/>
            <person name="Berlin A."/>
            <person name="Bochicchio J."/>
            <person name="Borenstein D."/>
            <person name="Chapman S."/>
            <person name="Chen Z."/>
            <person name="Freedman E."/>
            <person name="Gellesch M."/>
            <person name="Goldberg J."/>
            <person name="Griggs A."/>
            <person name="Gujja S."/>
            <person name="Heilman E."/>
            <person name="Heiman D."/>
            <person name="Hepburn T."/>
            <person name="Howarth C."/>
            <person name="Jen D."/>
            <person name="Larson L."/>
            <person name="Mehta T."/>
            <person name="Park D."/>
            <person name="Pearson M."/>
            <person name="Roberts A."/>
            <person name="Saif S."/>
            <person name="Shenoy N."/>
            <person name="Sisk P."/>
            <person name="Stolte C."/>
            <person name="Sykes S."/>
            <person name="Thomson T."/>
            <person name="Walk T."/>
            <person name="White J."/>
            <person name="Yandava C."/>
            <person name="Burger G."/>
            <person name="Gray M.W."/>
            <person name="Holland P.W.H."/>
            <person name="King N."/>
            <person name="Lang F.B.F."/>
            <person name="Roger A.J."/>
            <person name="Ruiz-Trillo I."/>
            <person name="Lander E."/>
            <person name="Nusbaum C."/>
        </authorList>
    </citation>
    <scope>NUCLEOTIDE SEQUENCE [LARGE SCALE GENOMIC DNA]</scope>
    <source>
        <strain evidence="2 3">ATCC 50062</strain>
    </source>
</reference>
<evidence type="ECO:0000313" key="2">
    <source>
        <dbReference type="EMBL" id="KNC46116.1"/>
    </source>
</evidence>
<dbReference type="Pfam" id="PF21672">
    <property type="entry name" value="COMM_HN"/>
    <property type="match status" value="1"/>
</dbReference>
<organism evidence="2 3">
    <name type="scientific">Thecamonas trahens ATCC 50062</name>
    <dbReference type="NCBI Taxonomy" id="461836"/>
    <lineage>
        <taxon>Eukaryota</taxon>
        <taxon>Apusozoa</taxon>
        <taxon>Apusomonadida</taxon>
        <taxon>Apusomonadidae</taxon>
        <taxon>Thecamonas</taxon>
    </lineage>
</organism>
<dbReference type="RefSeq" id="XP_013763093.1">
    <property type="nucleotide sequence ID" value="XM_013907639.1"/>
</dbReference>
<dbReference type="OrthoDB" id="76101at2759"/>
<evidence type="ECO:0000313" key="3">
    <source>
        <dbReference type="Proteomes" id="UP000054408"/>
    </source>
</evidence>
<dbReference type="Pfam" id="PF07258">
    <property type="entry name" value="COMM_domain"/>
    <property type="match status" value="1"/>
</dbReference>
<dbReference type="PANTHER" id="PTHR16231">
    <property type="entry name" value="COMM DOMAIN-CONTAINING PROTEIN 4-8 FAMILY MEMBER"/>
    <property type="match status" value="1"/>
</dbReference>
<dbReference type="Proteomes" id="UP000054408">
    <property type="component" value="Unassembled WGS sequence"/>
</dbReference>
<name>A0A0L0D1N8_THETB</name>
<accession>A0A0L0D1N8</accession>
<protein>
    <submittedName>
        <fullName evidence="2">COMM domain-containing protein 7</fullName>
    </submittedName>
</protein>
<dbReference type="AlphaFoldDB" id="A0A0L0D1N8"/>
<dbReference type="GO" id="GO:0051059">
    <property type="term" value="F:NF-kappaB binding"/>
    <property type="evidence" value="ECO:0007669"/>
    <property type="project" value="TreeGrafter"/>
</dbReference>
<dbReference type="InterPro" id="IPR017920">
    <property type="entry name" value="COMM"/>
</dbReference>
<dbReference type="InterPro" id="IPR047155">
    <property type="entry name" value="COMMD4/6/7/8"/>
</dbReference>
<dbReference type="eggNOG" id="ENOG502QQ17">
    <property type="taxonomic scope" value="Eukaryota"/>
</dbReference>
<dbReference type="GeneID" id="25560050"/>
<evidence type="ECO:0000259" key="1">
    <source>
        <dbReference type="PROSITE" id="PS51269"/>
    </source>
</evidence>
<dbReference type="PANTHER" id="PTHR16231:SF2">
    <property type="entry name" value="COMM DOMAIN-CONTAINING PROTEIN 7"/>
    <property type="match status" value="1"/>
</dbReference>
<dbReference type="STRING" id="461836.A0A0L0D1N8"/>